<evidence type="ECO:0000313" key="2">
    <source>
        <dbReference type="EMBL" id="AQS37076.1"/>
    </source>
</evidence>
<feature type="transmembrane region" description="Helical" evidence="1">
    <location>
        <begin position="383"/>
        <end position="407"/>
    </location>
</feature>
<feature type="transmembrane region" description="Helical" evidence="1">
    <location>
        <begin position="895"/>
        <end position="920"/>
    </location>
</feature>
<dbReference type="Gene3D" id="3.30.2090.10">
    <property type="entry name" value="Multidrug efflux transporter AcrB TolC docking domain, DN and DC subdomains"/>
    <property type="match status" value="2"/>
</dbReference>
<feature type="transmembrane region" description="Helical" evidence="1">
    <location>
        <begin position="357"/>
        <end position="377"/>
    </location>
</feature>
<dbReference type="EMBL" id="CP014782">
    <property type="protein sequence ID" value="AQS37076.1"/>
    <property type="molecule type" value="Genomic_DNA"/>
</dbReference>
<feature type="transmembrane region" description="Helical" evidence="1">
    <location>
        <begin position="972"/>
        <end position="998"/>
    </location>
</feature>
<feature type="transmembrane region" description="Helical" evidence="1">
    <location>
        <begin position="460"/>
        <end position="486"/>
    </location>
</feature>
<dbReference type="SUPFAM" id="SSF82714">
    <property type="entry name" value="Multidrug efflux transporter AcrB TolC docking domain, DN and DC subdomains"/>
    <property type="match status" value="2"/>
</dbReference>
<dbReference type="RefSeq" id="WP_077752290.1">
    <property type="nucleotide sequence ID" value="NZ_CP014782.1"/>
</dbReference>
<dbReference type="Gene3D" id="1.20.1640.10">
    <property type="entry name" value="Multidrug efflux transporter AcrB transmembrane domain"/>
    <property type="match status" value="2"/>
</dbReference>
<evidence type="ECO:0000313" key="3">
    <source>
        <dbReference type="Proteomes" id="UP000189545"/>
    </source>
</evidence>
<protein>
    <submittedName>
        <fullName evidence="2">Cation/multidrug efflux pump</fullName>
    </submittedName>
</protein>
<feature type="transmembrane region" description="Helical" evidence="1">
    <location>
        <begin position="868"/>
        <end position="889"/>
    </location>
</feature>
<feature type="transmembrane region" description="Helical" evidence="1">
    <location>
        <begin position="428"/>
        <end position="448"/>
    </location>
</feature>
<dbReference type="InterPro" id="IPR027463">
    <property type="entry name" value="AcrB_DN_DC_subdom"/>
</dbReference>
<dbReference type="SUPFAM" id="SSF82693">
    <property type="entry name" value="Multidrug efflux transporter AcrB pore domain, PN1, PN2, PC1 and PC2 subdomains"/>
    <property type="match status" value="4"/>
</dbReference>
<keyword evidence="1" id="KW-0812">Transmembrane</keyword>
<dbReference type="PANTHER" id="PTHR32063:SF14">
    <property type="entry name" value="BLL4319 PROTEIN"/>
    <property type="match status" value="1"/>
</dbReference>
<evidence type="ECO:0000256" key="1">
    <source>
        <dbReference type="SAM" id="Phobius"/>
    </source>
</evidence>
<dbReference type="SUPFAM" id="SSF82866">
    <property type="entry name" value="Multidrug efflux transporter AcrB transmembrane domain"/>
    <property type="match status" value="2"/>
</dbReference>
<dbReference type="InterPro" id="IPR001036">
    <property type="entry name" value="Acrflvin-R"/>
</dbReference>
<dbReference type="Gene3D" id="3.30.70.1320">
    <property type="entry name" value="Multidrug efflux transporter AcrB pore domain like"/>
    <property type="match status" value="1"/>
</dbReference>
<dbReference type="Proteomes" id="UP000189545">
    <property type="component" value="Chromosome"/>
</dbReference>
<reference evidence="2 3" key="1">
    <citation type="submission" date="2016-03" db="EMBL/GenBank/DDBJ databases">
        <title>Complete genome sequence of Shewanella psychrophila WP2, a deep sea bacterium isolated from west Pacific sediment.</title>
        <authorList>
            <person name="Xu G."/>
            <person name="Jian H."/>
        </authorList>
    </citation>
    <scope>NUCLEOTIDE SEQUENCE [LARGE SCALE GENOMIC DNA]</scope>
    <source>
        <strain evidence="2 3">WP2</strain>
    </source>
</reference>
<dbReference type="Gene3D" id="3.30.70.1440">
    <property type="entry name" value="Multidrug efflux transporter AcrB pore domain"/>
    <property type="match status" value="1"/>
</dbReference>
<dbReference type="GO" id="GO:0042910">
    <property type="term" value="F:xenobiotic transmembrane transporter activity"/>
    <property type="evidence" value="ECO:0007669"/>
    <property type="project" value="TreeGrafter"/>
</dbReference>
<accession>A0A1S6HNH1</accession>
<sequence length="1019" mass="110919">MDIFVKKPVIAIVISLIIIIAGLMASQRLSISQFPQIESSSLIITTEYVGVSADVVKGFVTEPIERVAMSVPGVDYVDSSTTAGLSKVTVWLKLNENSTNALAELNSRLSQISYELPDGVQDPSVSVTRVDRPGATFYLNVSSTTMDRSELTDFLERDVTPWFASVPGVQSADVLGGRKPAMRVWLDPLKMASLNIGADQVHQALIDNNVIASLGHVESASQNISIMSNALYQSADDFRQMIVKKSGDTFIYLSDFARIELGEDRGTDSARLNLSESVFIGIVTSPGSNEISIGDALYEQLVVTNSRLPEGTSITIGYDGTQYMRDALKEIFTTLVETVLLVGVVILLLMGSFRTALVPLVTIPISILGSIAAMLLAGFSLNLLTILAIVLSVGLVVDDAIVVVENVARHMRNGKGRIEAALISSRELLRPIFSMTITLALVFVPIGFVGGLSGALFKEFAFTLAIAVLVSGIVAITLSPIMSAYVSQEKGKESRLTHKVNLIFDRLSARYESGLYRVFSHDRALLTGAFVLSLLIVPFYLFSQQELAPVEDQSSLFVISEAPSGGSLDYSNQFMQKAVSSIEKMEGIDMVWQTLTESGGFSGINFVPYDQRSYSTSDVVQNIYFALKEITGLRVYPTSPMPLPTAGQFDVEMVIQSQDSHSDMLRYSYALLEAAQKSGKFMFVDTDLKLDMPHARLEFDSTKMMDLGLTTKAVTDQISLMVSEQDVTRFDSDGRAYRVIPMIEEQQLDSSETLLTLQIKTPNGDFVPLSSIANLEQTASVRSANRFNQLNSFRVLGGLVPGTTPDQALSILEQKAEEILPPGYQVNYAGSSRQLRQEGNSLFSVLAISLFMVYMVLAIQFNSFRSPLVVLLGSVPLALASGMSFSFLGMTTMNIYAQIGFITLVGLVAKNGILITEFANELQQKGYRKLDAVVYSAKLRLRPILMTTAATVLGHFPLVLVTGPGAEARNSIGIILVAGMFIGTIFTLFVLPAVYLALAENLNKSTDASFDERQAVLTK</sequence>
<dbReference type="STRING" id="225848.Sps_01916"/>
<name>A0A1S6HNH1_9GAMM</name>
<dbReference type="AlphaFoldDB" id="A0A1S6HNH1"/>
<organism evidence="2 3">
    <name type="scientific">Shewanella psychrophila</name>
    <dbReference type="NCBI Taxonomy" id="225848"/>
    <lineage>
        <taxon>Bacteria</taxon>
        <taxon>Pseudomonadati</taxon>
        <taxon>Pseudomonadota</taxon>
        <taxon>Gammaproteobacteria</taxon>
        <taxon>Alteromonadales</taxon>
        <taxon>Shewanellaceae</taxon>
        <taxon>Shewanella</taxon>
    </lineage>
</organism>
<keyword evidence="1" id="KW-0472">Membrane</keyword>
<feature type="transmembrane region" description="Helical" evidence="1">
    <location>
        <begin position="941"/>
        <end position="960"/>
    </location>
</feature>
<feature type="transmembrane region" description="Helical" evidence="1">
    <location>
        <begin position="331"/>
        <end position="350"/>
    </location>
</feature>
<feature type="transmembrane region" description="Helical" evidence="1">
    <location>
        <begin position="524"/>
        <end position="542"/>
    </location>
</feature>
<dbReference type="Gene3D" id="3.30.70.1430">
    <property type="entry name" value="Multidrug efflux transporter AcrB pore domain"/>
    <property type="match status" value="2"/>
</dbReference>
<gene>
    <name evidence="2" type="ORF">Sps_01916</name>
</gene>
<feature type="transmembrane region" description="Helical" evidence="1">
    <location>
        <begin position="842"/>
        <end position="861"/>
    </location>
</feature>
<dbReference type="KEGG" id="spsw:Sps_01916"/>
<dbReference type="Pfam" id="PF00873">
    <property type="entry name" value="ACR_tran"/>
    <property type="match status" value="1"/>
</dbReference>
<keyword evidence="1" id="KW-1133">Transmembrane helix</keyword>
<dbReference type="PRINTS" id="PR00702">
    <property type="entry name" value="ACRIFLAVINRP"/>
</dbReference>
<dbReference type="GO" id="GO:0005886">
    <property type="term" value="C:plasma membrane"/>
    <property type="evidence" value="ECO:0007669"/>
    <property type="project" value="TreeGrafter"/>
</dbReference>
<keyword evidence="3" id="KW-1185">Reference proteome</keyword>
<proteinExistence type="predicted"/>
<dbReference type="OrthoDB" id="9757904at2"/>
<dbReference type="PANTHER" id="PTHR32063">
    <property type="match status" value="1"/>
</dbReference>